<evidence type="ECO:0000313" key="8">
    <source>
        <dbReference type="EMBL" id="KAL3636457.1"/>
    </source>
</evidence>
<dbReference type="InterPro" id="IPR003613">
    <property type="entry name" value="Ubox_domain"/>
</dbReference>
<dbReference type="SUPFAM" id="SSF57850">
    <property type="entry name" value="RING/U-box"/>
    <property type="match status" value="1"/>
</dbReference>
<comment type="catalytic activity">
    <reaction evidence="1">
        <text>S-ubiquitinyl-[E2 ubiquitin-conjugating enzyme]-L-cysteine + [acceptor protein]-L-lysine = [E2 ubiquitin-conjugating enzyme]-L-cysteine + N(6)-ubiquitinyl-[acceptor protein]-L-lysine.</text>
        <dbReference type="EC" id="2.3.2.27"/>
    </reaction>
</comment>
<sequence>METSEIETNLLSIGEPKLHVAMCRSLCAVYVRILALFPDLEAARPRSTSGIQALCSLHIALEKTKNVLQHCADCSKLYLAITGDAVVMKFERTRRVLADSLTRVEDIVPRAIGSQIAEIIGELTEIEFSLDPTEKQTGDDIIVLLQKGKNIDTENSESDFFHQSLFKLGITSSRAALRERRALKKLIERARADEDKRKESIIAYLLHLMKKHSKLFKSDLSDEIDSQGSTPRSPTGNIFDRKMSKLSSLNYNPNTHNFPPEELRCPISLQLMYDPVIICSGQTYERVFIEKWFDDGHNTCPKTQQELSHLYLTPNYCVKGLVASWCEQNGLSVPDEPPVSRDINYWRLVLSESDSMNSKSIGSCKFNSFKVVPSDDCEEENNEFERYEDFLAVLEKGDDELDEKCRVVEKIRHLLRDDEEARICMGANGFVESLLWFLESAFCAGDERAQEIGAMALFNLALNNNRNKESMLASGVLQTLQKMSTNNVSVGAATALYMNLSCLDDAKPILGNSETVPFLISILNHENDIQCKLDALDALYNISTHPPNIPHLVSSGIIDALQTILTHLNDQLTEKCISILIYLASSEIAKEEITTAYGLVTGLATVLDVGGSVEQEQAVMCLLTLCNANEKCSQMVLQEGVIPSLVSISVNGTTRGRQKARKLLMLFREQRQRDLPACPESYNVSESGDVSLCGQESIPSCKPVSRRKLGKGLSFWKKNKSFSVL</sequence>
<dbReference type="EMBL" id="JAVIJP010000027">
    <property type="protein sequence ID" value="KAL3636457.1"/>
    <property type="molecule type" value="Genomic_DNA"/>
</dbReference>
<reference evidence="9" key="1">
    <citation type="journal article" date="2024" name="IScience">
        <title>Strigolactones Initiate the Formation of Haustorium-like Structures in Castilleja.</title>
        <authorList>
            <person name="Buerger M."/>
            <person name="Peterson D."/>
            <person name="Chory J."/>
        </authorList>
    </citation>
    <scope>NUCLEOTIDE SEQUENCE [LARGE SCALE GENOMIC DNA]</scope>
</reference>
<gene>
    <name evidence="8" type="ORF">CASFOL_021004</name>
</gene>
<dbReference type="CDD" id="cd16664">
    <property type="entry name" value="RING-Ubox_PUB"/>
    <property type="match status" value="1"/>
</dbReference>
<organism evidence="8 9">
    <name type="scientific">Castilleja foliolosa</name>
    <dbReference type="NCBI Taxonomy" id="1961234"/>
    <lineage>
        <taxon>Eukaryota</taxon>
        <taxon>Viridiplantae</taxon>
        <taxon>Streptophyta</taxon>
        <taxon>Embryophyta</taxon>
        <taxon>Tracheophyta</taxon>
        <taxon>Spermatophyta</taxon>
        <taxon>Magnoliopsida</taxon>
        <taxon>eudicotyledons</taxon>
        <taxon>Gunneridae</taxon>
        <taxon>Pentapetalae</taxon>
        <taxon>asterids</taxon>
        <taxon>lamiids</taxon>
        <taxon>Lamiales</taxon>
        <taxon>Orobanchaceae</taxon>
        <taxon>Pedicularideae</taxon>
        <taxon>Castillejinae</taxon>
        <taxon>Castilleja</taxon>
    </lineage>
</organism>
<evidence type="ECO:0000256" key="5">
    <source>
        <dbReference type="ARBA" id="ARBA00022737"/>
    </source>
</evidence>
<dbReference type="Gene3D" id="1.25.10.10">
    <property type="entry name" value="Leucine-rich Repeat Variant"/>
    <property type="match status" value="1"/>
</dbReference>
<dbReference type="InterPro" id="IPR011989">
    <property type="entry name" value="ARM-like"/>
</dbReference>
<keyword evidence="5" id="KW-0677">Repeat</keyword>
<dbReference type="EC" id="2.3.2.27" evidence="3"/>
<dbReference type="SMART" id="SM00504">
    <property type="entry name" value="Ubox"/>
    <property type="match status" value="1"/>
</dbReference>
<dbReference type="SUPFAM" id="SSF48371">
    <property type="entry name" value="ARM repeat"/>
    <property type="match status" value="1"/>
</dbReference>
<dbReference type="InterPro" id="IPR000225">
    <property type="entry name" value="Armadillo"/>
</dbReference>
<dbReference type="PANTHER" id="PTHR23315">
    <property type="entry name" value="U BOX DOMAIN-CONTAINING"/>
    <property type="match status" value="1"/>
</dbReference>
<dbReference type="InterPro" id="IPR013083">
    <property type="entry name" value="Znf_RING/FYVE/PHD"/>
</dbReference>
<dbReference type="InterPro" id="IPR016024">
    <property type="entry name" value="ARM-type_fold"/>
</dbReference>
<dbReference type="PROSITE" id="PS51698">
    <property type="entry name" value="U_BOX"/>
    <property type="match status" value="1"/>
</dbReference>
<dbReference type="Gene3D" id="3.30.40.10">
    <property type="entry name" value="Zinc/RING finger domain, C3HC4 (zinc finger)"/>
    <property type="match status" value="1"/>
</dbReference>
<keyword evidence="9" id="KW-1185">Reference proteome</keyword>
<evidence type="ECO:0000256" key="6">
    <source>
        <dbReference type="ARBA" id="ARBA00022786"/>
    </source>
</evidence>
<dbReference type="Pfam" id="PF04564">
    <property type="entry name" value="U-box"/>
    <property type="match status" value="1"/>
</dbReference>
<evidence type="ECO:0000256" key="3">
    <source>
        <dbReference type="ARBA" id="ARBA00012483"/>
    </source>
</evidence>
<name>A0ABD3D417_9LAMI</name>
<dbReference type="FunFam" id="3.30.40.10:FF:000114">
    <property type="entry name" value="RING-type E3 ubiquitin transferase"/>
    <property type="match status" value="1"/>
</dbReference>
<dbReference type="GO" id="GO:0061630">
    <property type="term" value="F:ubiquitin protein ligase activity"/>
    <property type="evidence" value="ECO:0007669"/>
    <property type="project" value="UniProtKB-EC"/>
</dbReference>
<comment type="pathway">
    <text evidence="2">Protein modification; protein ubiquitination.</text>
</comment>
<evidence type="ECO:0000256" key="2">
    <source>
        <dbReference type="ARBA" id="ARBA00004906"/>
    </source>
</evidence>
<comment type="caution">
    <text evidence="8">The sequence shown here is derived from an EMBL/GenBank/DDBJ whole genome shotgun (WGS) entry which is preliminary data.</text>
</comment>
<keyword evidence="6" id="KW-0833">Ubl conjugation pathway</keyword>
<accession>A0ABD3D417</accession>
<keyword evidence="4" id="KW-0808">Transferase</keyword>
<evidence type="ECO:0000313" key="9">
    <source>
        <dbReference type="Proteomes" id="UP001632038"/>
    </source>
</evidence>
<dbReference type="Proteomes" id="UP001632038">
    <property type="component" value="Unassembled WGS sequence"/>
</dbReference>
<dbReference type="InterPro" id="IPR058678">
    <property type="entry name" value="ARM_PUB"/>
</dbReference>
<dbReference type="SMART" id="SM00185">
    <property type="entry name" value="ARM"/>
    <property type="match status" value="3"/>
</dbReference>
<proteinExistence type="predicted"/>
<dbReference type="Pfam" id="PF25598">
    <property type="entry name" value="ARM_PUB"/>
    <property type="match status" value="1"/>
</dbReference>
<evidence type="ECO:0000256" key="1">
    <source>
        <dbReference type="ARBA" id="ARBA00000900"/>
    </source>
</evidence>
<feature type="domain" description="U-box" evidence="7">
    <location>
        <begin position="258"/>
        <end position="332"/>
    </location>
</feature>
<evidence type="ECO:0000256" key="4">
    <source>
        <dbReference type="ARBA" id="ARBA00022679"/>
    </source>
</evidence>
<dbReference type="AlphaFoldDB" id="A0ABD3D417"/>
<evidence type="ECO:0000259" key="7">
    <source>
        <dbReference type="PROSITE" id="PS51698"/>
    </source>
</evidence>
<dbReference type="PANTHER" id="PTHR23315:SF284">
    <property type="entry name" value="U-BOX DOMAIN-CONTAINING PROTEIN 7"/>
    <property type="match status" value="1"/>
</dbReference>
<protein>
    <recommendedName>
        <fullName evidence="3">RING-type E3 ubiquitin transferase</fullName>
        <ecNumber evidence="3">2.3.2.27</ecNumber>
    </recommendedName>
</protein>
<dbReference type="InterPro" id="IPR045210">
    <property type="entry name" value="RING-Ubox_PUB"/>
</dbReference>